<sequence length="185" mass="20595">MGGVISQSRVEEALSLCKERKRFIKQAIDARLQGVRRGKLGELTCEQLGLVNDLQCKIYKEEEKVSNKMASMQENIADDPLALIANEFYSGRVGESNDDVDRALDAHSLALATILKDADKLRLSTLKELLAILTPFQAIDYLIAAKKLHLSSFELSNGFFFLSITQPVISSENLKPKFTLPKLPI</sequence>
<evidence type="ECO:0000259" key="1">
    <source>
        <dbReference type="PROSITE" id="PS51806"/>
    </source>
</evidence>
<dbReference type="PROSITE" id="PS51806">
    <property type="entry name" value="DOG1"/>
    <property type="match status" value="1"/>
</dbReference>
<dbReference type="GO" id="GO:0043565">
    <property type="term" value="F:sequence-specific DNA binding"/>
    <property type="evidence" value="ECO:0007669"/>
    <property type="project" value="InterPro"/>
</dbReference>
<reference evidence="2 3" key="1">
    <citation type="journal article" date="2020" name="IScience">
        <title>Genome Sequencing of the Endangered Kingdonia uniflora (Circaeasteraceae, Ranunculales) Reveals Potential Mechanisms of Evolutionary Specialization.</title>
        <authorList>
            <person name="Sun Y."/>
            <person name="Deng T."/>
            <person name="Zhang A."/>
            <person name="Moore M.J."/>
            <person name="Landis J.B."/>
            <person name="Lin N."/>
            <person name="Zhang H."/>
            <person name="Zhang X."/>
            <person name="Huang J."/>
            <person name="Zhang X."/>
            <person name="Sun H."/>
            <person name="Wang H."/>
        </authorList>
    </citation>
    <scope>NUCLEOTIDE SEQUENCE [LARGE SCALE GENOMIC DNA]</scope>
    <source>
        <strain evidence="2">TB1705</strain>
        <tissue evidence="2">Leaf</tissue>
    </source>
</reference>
<dbReference type="InterPro" id="IPR006868">
    <property type="entry name" value="DUF630"/>
</dbReference>
<dbReference type="PANTHER" id="PTHR46354:SF7">
    <property type="entry name" value="PROTEIN DOG1-LIKE 1"/>
    <property type="match status" value="1"/>
</dbReference>
<dbReference type="Pfam" id="PF04783">
    <property type="entry name" value="DUF630"/>
    <property type="match status" value="1"/>
</dbReference>
<feature type="domain" description="DOG1" evidence="1">
    <location>
        <begin position="1"/>
        <end position="162"/>
    </location>
</feature>
<protein>
    <recommendedName>
        <fullName evidence="1">DOG1 domain-containing protein</fullName>
    </recommendedName>
</protein>
<dbReference type="InterPro" id="IPR025422">
    <property type="entry name" value="TGA_domain"/>
</dbReference>
<gene>
    <name evidence="2" type="ORF">GIB67_017350</name>
</gene>
<proteinExistence type="predicted"/>
<organism evidence="2 3">
    <name type="scientific">Kingdonia uniflora</name>
    <dbReference type="NCBI Taxonomy" id="39325"/>
    <lineage>
        <taxon>Eukaryota</taxon>
        <taxon>Viridiplantae</taxon>
        <taxon>Streptophyta</taxon>
        <taxon>Embryophyta</taxon>
        <taxon>Tracheophyta</taxon>
        <taxon>Spermatophyta</taxon>
        <taxon>Magnoliopsida</taxon>
        <taxon>Ranunculales</taxon>
        <taxon>Circaeasteraceae</taxon>
        <taxon>Kingdonia</taxon>
    </lineage>
</organism>
<dbReference type="PANTHER" id="PTHR46354">
    <property type="entry name" value="DOG1 DOMAIN-CONTAINING PROTEIN"/>
    <property type="match status" value="1"/>
</dbReference>
<name>A0A7J7MPJ9_9MAGN</name>
<evidence type="ECO:0000313" key="2">
    <source>
        <dbReference type="EMBL" id="KAF6156816.1"/>
    </source>
</evidence>
<dbReference type="InterPro" id="IPR051886">
    <property type="entry name" value="Seed_Dev/Stress_Resp_Reg"/>
</dbReference>
<comment type="caution">
    <text evidence="2">The sequence shown here is derived from an EMBL/GenBank/DDBJ whole genome shotgun (WGS) entry which is preliminary data.</text>
</comment>
<dbReference type="Proteomes" id="UP000541444">
    <property type="component" value="Unassembled WGS sequence"/>
</dbReference>
<keyword evidence="3" id="KW-1185">Reference proteome</keyword>
<evidence type="ECO:0000313" key="3">
    <source>
        <dbReference type="Proteomes" id="UP000541444"/>
    </source>
</evidence>
<dbReference type="GO" id="GO:0006351">
    <property type="term" value="P:DNA-templated transcription"/>
    <property type="evidence" value="ECO:0007669"/>
    <property type="project" value="InterPro"/>
</dbReference>
<dbReference type="EMBL" id="JACGCM010001300">
    <property type="protein sequence ID" value="KAF6156816.1"/>
    <property type="molecule type" value="Genomic_DNA"/>
</dbReference>
<accession>A0A7J7MPJ9</accession>
<dbReference type="AlphaFoldDB" id="A0A7J7MPJ9"/>
<dbReference type="OrthoDB" id="1897224at2759"/>